<accession>A0A5F9D026</accession>
<keyword evidence="2" id="KW-1185">Reference proteome</keyword>
<reference evidence="1" key="2">
    <citation type="submission" date="2025-08" db="UniProtKB">
        <authorList>
            <consortium name="Ensembl"/>
        </authorList>
    </citation>
    <scope>IDENTIFICATION</scope>
    <source>
        <strain evidence="1">Thorbecke</strain>
    </source>
</reference>
<protein>
    <submittedName>
        <fullName evidence="1">Uncharacterized protein</fullName>
    </submittedName>
</protein>
<organism evidence="1 2">
    <name type="scientific">Oryctolagus cuniculus</name>
    <name type="common">Rabbit</name>
    <dbReference type="NCBI Taxonomy" id="9986"/>
    <lineage>
        <taxon>Eukaryota</taxon>
        <taxon>Metazoa</taxon>
        <taxon>Chordata</taxon>
        <taxon>Craniata</taxon>
        <taxon>Vertebrata</taxon>
        <taxon>Euteleostomi</taxon>
        <taxon>Mammalia</taxon>
        <taxon>Eutheria</taxon>
        <taxon>Euarchontoglires</taxon>
        <taxon>Glires</taxon>
        <taxon>Lagomorpha</taxon>
        <taxon>Leporidae</taxon>
        <taxon>Oryctolagus</taxon>
    </lineage>
</organism>
<dbReference type="SMR" id="A0A5F9D026"/>
<dbReference type="STRING" id="9986.ENSOCUP00000039251"/>
<proteinExistence type="predicted"/>
<dbReference type="AlphaFoldDB" id="A0A5F9D026"/>
<dbReference type="InParanoid" id="A0A5F9D026"/>
<reference evidence="1 2" key="1">
    <citation type="journal article" date="2011" name="Nature">
        <title>A high-resolution map of human evolutionary constraint using 29 mammals.</title>
        <authorList>
            <person name="Lindblad-Toh K."/>
            <person name="Garber M."/>
            <person name="Zuk O."/>
            <person name="Lin M.F."/>
            <person name="Parker B.J."/>
            <person name="Washietl S."/>
            <person name="Kheradpour P."/>
            <person name="Ernst J."/>
            <person name="Jordan G."/>
            <person name="Mauceli E."/>
            <person name="Ward L.D."/>
            <person name="Lowe C.B."/>
            <person name="Holloway A.K."/>
            <person name="Clamp M."/>
            <person name="Gnerre S."/>
            <person name="Alfoldi J."/>
            <person name="Beal K."/>
            <person name="Chang J."/>
            <person name="Clawson H."/>
            <person name="Cuff J."/>
            <person name="Di Palma F."/>
            <person name="Fitzgerald S."/>
            <person name="Flicek P."/>
            <person name="Guttman M."/>
            <person name="Hubisz M.J."/>
            <person name="Jaffe D.B."/>
            <person name="Jungreis I."/>
            <person name="Kent W.J."/>
            <person name="Kostka D."/>
            <person name="Lara M."/>
            <person name="Martins A.L."/>
            <person name="Massingham T."/>
            <person name="Moltke I."/>
            <person name="Raney B.J."/>
            <person name="Rasmussen M.D."/>
            <person name="Robinson J."/>
            <person name="Stark A."/>
            <person name="Vilella A.J."/>
            <person name="Wen J."/>
            <person name="Xie X."/>
            <person name="Zody M.C."/>
            <person name="Baldwin J."/>
            <person name="Bloom T."/>
            <person name="Chin C.W."/>
            <person name="Heiman D."/>
            <person name="Nicol R."/>
            <person name="Nusbaum C."/>
            <person name="Young S."/>
            <person name="Wilkinson J."/>
            <person name="Worley K.C."/>
            <person name="Kovar C.L."/>
            <person name="Muzny D.M."/>
            <person name="Gibbs R.A."/>
            <person name="Cree A."/>
            <person name="Dihn H.H."/>
            <person name="Fowler G."/>
            <person name="Jhangiani S."/>
            <person name="Joshi V."/>
            <person name="Lee S."/>
            <person name="Lewis L.R."/>
            <person name="Nazareth L.V."/>
            <person name="Okwuonu G."/>
            <person name="Santibanez J."/>
            <person name="Warren W.C."/>
            <person name="Mardis E.R."/>
            <person name="Weinstock G.M."/>
            <person name="Wilson R.K."/>
            <person name="Delehaunty K."/>
            <person name="Dooling D."/>
            <person name="Fronik C."/>
            <person name="Fulton L."/>
            <person name="Fulton B."/>
            <person name="Graves T."/>
            <person name="Minx P."/>
            <person name="Sodergren E."/>
            <person name="Birney E."/>
            <person name="Margulies E.H."/>
            <person name="Herrero J."/>
            <person name="Green E.D."/>
            <person name="Haussler D."/>
            <person name="Siepel A."/>
            <person name="Goldman N."/>
            <person name="Pollard K.S."/>
            <person name="Pedersen J.S."/>
            <person name="Lander E.S."/>
            <person name="Kellis M."/>
        </authorList>
    </citation>
    <scope>NUCLEOTIDE SEQUENCE [LARGE SCALE GENOMIC DNA]</scope>
    <source>
        <strain evidence="2">Thorbecke</strain>
    </source>
</reference>
<dbReference type="Proteomes" id="UP000001811">
    <property type="component" value="Unplaced"/>
</dbReference>
<reference evidence="1" key="3">
    <citation type="submission" date="2025-09" db="UniProtKB">
        <authorList>
            <consortium name="Ensembl"/>
        </authorList>
    </citation>
    <scope>IDENTIFICATION</scope>
    <source>
        <strain evidence="1">Thorbecke</strain>
    </source>
</reference>
<sequence length="73" mass="7976">MMPKAEWVAILEAANPLYLLKVPKGRVEGSEHGEVLLRKMHYLQLAVEVLGGTLQRPKSGPLFPSATGSPTCY</sequence>
<evidence type="ECO:0000313" key="2">
    <source>
        <dbReference type="Proteomes" id="UP000001811"/>
    </source>
</evidence>
<name>A0A5F9D026_RABIT</name>
<dbReference type="Ensembl" id="ENSOCUT00000062036.1">
    <property type="protein sequence ID" value="ENSOCUP00000039251.1"/>
    <property type="gene ID" value="ENSOCUG00000030219.1"/>
</dbReference>
<evidence type="ECO:0000313" key="1">
    <source>
        <dbReference type="Ensembl" id="ENSOCUP00000039251.1"/>
    </source>
</evidence>